<keyword evidence="2" id="KW-1133">Transmembrane helix</keyword>
<name>A0ABR2DU72_9ROSI</name>
<evidence type="ECO:0000256" key="1">
    <source>
        <dbReference type="SAM" id="MobiDB-lite"/>
    </source>
</evidence>
<feature type="region of interest" description="Disordered" evidence="1">
    <location>
        <begin position="79"/>
        <end position="102"/>
    </location>
</feature>
<evidence type="ECO:0000256" key="2">
    <source>
        <dbReference type="SAM" id="Phobius"/>
    </source>
</evidence>
<evidence type="ECO:0000313" key="4">
    <source>
        <dbReference type="Proteomes" id="UP001472677"/>
    </source>
</evidence>
<gene>
    <name evidence="3" type="ORF">V6N12_027084</name>
</gene>
<keyword evidence="2" id="KW-0812">Transmembrane</keyword>
<reference evidence="3 4" key="1">
    <citation type="journal article" date="2024" name="G3 (Bethesda)">
        <title>Genome assembly of Hibiscus sabdariffa L. provides insights into metabolisms of medicinal natural products.</title>
        <authorList>
            <person name="Kim T."/>
        </authorList>
    </citation>
    <scope>NUCLEOTIDE SEQUENCE [LARGE SCALE GENOMIC DNA]</scope>
    <source>
        <strain evidence="3">TK-2024</strain>
        <tissue evidence="3">Old leaves</tissue>
    </source>
</reference>
<dbReference type="Proteomes" id="UP001472677">
    <property type="component" value="Unassembled WGS sequence"/>
</dbReference>
<keyword evidence="2" id="KW-0472">Membrane</keyword>
<feature type="transmembrane region" description="Helical" evidence="2">
    <location>
        <begin position="30"/>
        <end position="49"/>
    </location>
</feature>
<proteinExistence type="predicted"/>
<organism evidence="3 4">
    <name type="scientific">Hibiscus sabdariffa</name>
    <name type="common">roselle</name>
    <dbReference type="NCBI Taxonomy" id="183260"/>
    <lineage>
        <taxon>Eukaryota</taxon>
        <taxon>Viridiplantae</taxon>
        <taxon>Streptophyta</taxon>
        <taxon>Embryophyta</taxon>
        <taxon>Tracheophyta</taxon>
        <taxon>Spermatophyta</taxon>
        <taxon>Magnoliopsida</taxon>
        <taxon>eudicotyledons</taxon>
        <taxon>Gunneridae</taxon>
        <taxon>Pentapetalae</taxon>
        <taxon>rosids</taxon>
        <taxon>malvids</taxon>
        <taxon>Malvales</taxon>
        <taxon>Malvaceae</taxon>
        <taxon>Malvoideae</taxon>
        <taxon>Hibiscus</taxon>
    </lineage>
</organism>
<protein>
    <submittedName>
        <fullName evidence="3">Uncharacterized protein</fullName>
    </submittedName>
</protein>
<evidence type="ECO:0000313" key="3">
    <source>
        <dbReference type="EMBL" id="KAK8546290.1"/>
    </source>
</evidence>
<feature type="compositionally biased region" description="Pro residues" evidence="1">
    <location>
        <begin position="92"/>
        <end position="102"/>
    </location>
</feature>
<accession>A0ABR2DU72</accession>
<dbReference type="EMBL" id="JBBPBM010000023">
    <property type="protein sequence ID" value="KAK8546290.1"/>
    <property type="molecule type" value="Genomic_DNA"/>
</dbReference>
<keyword evidence="4" id="KW-1185">Reference proteome</keyword>
<comment type="caution">
    <text evidence="3">The sequence shown here is derived from an EMBL/GenBank/DDBJ whole genome shotgun (WGS) entry which is preliminary data.</text>
</comment>
<sequence length="102" mass="11380">MCQLTRPGLNLNEDDIVSSHRHFRKLFCPFPSYINLFTAFTISSFFTMAPNSAQLLQRPTLSICPTSFSENKGQVIIGTPRANPSQRGVPPAVCPEPSPRRM</sequence>